<dbReference type="InterPro" id="IPR003425">
    <property type="entry name" value="CCB3/YggT"/>
</dbReference>
<accession>A0AAW1SIP6</accession>
<proteinExistence type="predicted"/>
<reference evidence="4 5" key="1">
    <citation type="journal article" date="2024" name="Nat. Commun.">
        <title>Phylogenomics reveals the evolutionary origins of lichenization in chlorophyte algae.</title>
        <authorList>
            <person name="Puginier C."/>
            <person name="Libourel C."/>
            <person name="Otte J."/>
            <person name="Skaloud P."/>
            <person name="Haon M."/>
            <person name="Grisel S."/>
            <person name="Petersen M."/>
            <person name="Berrin J.G."/>
            <person name="Delaux P.M."/>
            <person name="Dal Grande F."/>
            <person name="Keller J."/>
        </authorList>
    </citation>
    <scope>NUCLEOTIDE SEQUENCE [LARGE SCALE GENOMIC DNA]</scope>
    <source>
        <strain evidence="4 5">SAG 2523</strain>
    </source>
</reference>
<dbReference type="GO" id="GO:0008270">
    <property type="term" value="F:zinc ion binding"/>
    <property type="evidence" value="ECO:0007669"/>
    <property type="project" value="UniProtKB-KW"/>
</dbReference>
<dbReference type="SUPFAM" id="SSF57716">
    <property type="entry name" value="Glucocorticoid receptor-like (DNA-binding domain)"/>
    <property type="match status" value="1"/>
</dbReference>
<dbReference type="AlphaFoldDB" id="A0AAW1SIP6"/>
<keyword evidence="1" id="KW-0863">Zinc-finger</keyword>
<dbReference type="SMART" id="SM00401">
    <property type="entry name" value="ZnF_GATA"/>
    <property type="match status" value="1"/>
</dbReference>
<organism evidence="4 5">
    <name type="scientific">Apatococcus fuscideae</name>
    <dbReference type="NCBI Taxonomy" id="2026836"/>
    <lineage>
        <taxon>Eukaryota</taxon>
        <taxon>Viridiplantae</taxon>
        <taxon>Chlorophyta</taxon>
        <taxon>core chlorophytes</taxon>
        <taxon>Trebouxiophyceae</taxon>
        <taxon>Chlorellales</taxon>
        <taxon>Chlorellaceae</taxon>
        <taxon>Apatococcus</taxon>
    </lineage>
</organism>
<keyword evidence="1" id="KW-0479">Metal-binding</keyword>
<evidence type="ECO:0000313" key="4">
    <source>
        <dbReference type="EMBL" id="KAK9845548.1"/>
    </source>
</evidence>
<dbReference type="InterPro" id="IPR013088">
    <property type="entry name" value="Znf_NHR/GATA"/>
</dbReference>
<feature type="region of interest" description="Disordered" evidence="2">
    <location>
        <begin position="213"/>
        <end position="233"/>
    </location>
</feature>
<dbReference type="PROSITE" id="PS00344">
    <property type="entry name" value="GATA_ZN_FINGER_1"/>
    <property type="match status" value="1"/>
</dbReference>
<feature type="region of interest" description="Disordered" evidence="2">
    <location>
        <begin position="306"/>
        <end position="400"/>
    </location>
</feature>
<dbReference type="GO" id="GO:0006355">
    <property type="term" value="P:regulation of DNA-templated transcription"/>
    <property type="evidence" value="ECO:0007669"/>
    <property type="project" value="InterPro"/>
</dbReference>
<evidence type="ECO:0000259" key="3">
    <source>
        <dbReference type="PROSITE" id="PS50114"/>
    </source>
</evidence>
<evidence type="ECO:0000256" key="1">
    <source>
        <dbReference type="PROSITE-ProRule" id="PRU00094"/>
    </source>
</evidence>
<feature type="compositionally biased region" description="Basic residues" evidence="2">
    <location>
        <begin position="330"/>
        <end position="340"/>
    </location>
</feature>
<dbReference type="InterPro" id="IPR000679">
    <property type="entry name" value="Znf_GATA"/>
</dbReference>
<feature type="compositionally biased region" description="Polar residues" evidence="2">
    <location>
        <begin position="274"/>
        <end position="283"/>
    </location>
</feature>
<feature type="compositionally biased region" description="Polar residues" evidence="2">
    <location>
        <begin position="221"/>
        <end position="230"/>
    </location>
</feature>
<dbReference type="Proteomes" id="UP001485043">
    <property type="component" value="Unassembled WGS sequence"/>
</dbReference>
<gene>
    <name evidence="4" type="ORF">WJX84_010402</name>
</gene>
<dbReference type="CDD" id="cd00202">
    <property type="entry name" value="ZnF_GATA"/>
    <property type="match status" value="1"/>
</dbReference>
<keyword evidence="1" id="KW-0862">Zinc</keyword>
<evidence type="ECO:0000256" key="2">
    <source>
        <dbReference type="SAM" id="MobiDB-lite"/>
    </source>
</evidence>
<keyword evidence="5" id="KW-1185">Reference proteome</keyword>
<dbReference type="PROSITE" id="PS50114">
    <property type="entry name" value="GATA_ZN_FINGER_2"/>
    <property type="match status" value="1"/>
</dbReference>
<feature type="region of interest" description="Disordered" evidence="2">
    <location>
        <begin position="268"/>
        <end position="294"/>
    </location>
</feature>
<comment type="caution">
    <text evidence="4">The sequence shown here is derived from an EMBL/GenBank/DDBJ whole genome shotgun (WGS) entry which is preliminary data.</text>
</comment>
<dbReference type="EMBL" id="JALJOV010001622">
    <property type="protein sequence ID" value="KAK9845548.1"/>
    <property type="molecule type" value="Genomic_DNA"/>
</dbReference>
<dbReference type="GO" id="GO:0016020">
    <property type="term" value="C:membrane"/>
    <property type="evidence" value="ECO:0007669"/>
    <property type="project" value="InterPro"/>
</dbReference>
<sequence>MRQDQQQRWQEGLQENLEGLQRSACGTRARFQQGLRNLSQHQQPGQRNLERIYGKADPFAALIPGNSAAEQVLTSGFSSTLSLYNTAIIGRLLLTWFPNPPAAIASPLATLCDPYLNLFRGLIPPIGGTLDLSPILALVVLDLFTNTAGALPAEMGPDGKLAARKQRFQLTSPTKAHSTQIFRGGAMEGPSLTTSSDLGLSVSTNRVSQQDFLPAERPATPGTQPTNALSQGPKACVQCGQTKTPLWRSGPAGPKTLCNACGVHYQRTVRRSKSSTPRAVSKTQADHSSGDPLAEEDAIRYSAKRSAQPLDDHMAPISTASEPESQQVSKRPRRQRRRKIPSSPPYERTTDRTFGSEGFNRLDTLVAAAGEETDWQVREEDDHSGQTTQRESADEDAMQEGKLHAQIDELSMQLEAKEEAHRLAMEEKLAAIASLNGVIKELLTTSLKSTEAIQSEKGSQIEQLQLGLQKQINVSLALQDLYTRSHQHYHQHS</sequence>
<dbReference type="Pfam" id="PF02325">
    <property type="entry name" value="CCB3_YggT"/>
    <property type="match status" value="1"/>
</dbReference>
<feature type="domain" description="GATA-type" evidence="3">
    <location>
        <begin position="230"/>
        <end position="284"/>
    </location>
</feature>
<dbReference type="Gene3D" id="3.30.50.10">
    <property type="entry name" value="Erythroid Transcription Factor GATA-1, subunit A"/>
    <property type="match status" value="1"/>
</dbReference>
<dbReference type="Pfam" id="PF00320">
    <property type="entry name" value="GATA"/>
    <property type="match status" value="1"/>
</dbReference>
<dbReference type="PANTHER" id="PTHR33219:SF14">
    <property type="entry name" value="PROTEIN COFACTOR ASSEMBLY OF COMPLEX C SUBUNIT B CCB3, CHLOROPLASTIC-RELATED"/>
    <property type="match status" value="1"/>
</dbReference>
<dbReference type="GO" id="GO:0010020">
    <property type="term" value="P:chloroplast fission"/>
    <property type="evidence" value="ECO:0007669"/>
    <property type="project" value="TreeGrafter"/>
</dbReference>
<name>A0AAW1SIP6_9CHLO</name>
<protein>
    <recommendedName>
        <fullName evidence="3">GATA-type domain-containing protein</fullName>
    </recommendedName>
</protein>
<dbReference type="GO" id="GO:0043565">
    <property type="term" value="F:sequence-specific DNA binding"/>
    <property type="evidence" value="ECO:0007669"/>
    <property type="project" value="InterPro"/>
</dbReference>
<evidence type="ECO:0000313" key="5">
    <source>
        <dbReference type="Proteomes" id="UP001485043"/>
    </source>
</evidence>
<feature type="compositionally biased region" description="Basic and acidic residues" evidence="2">
    <location>
        <begin position="375"/>
        <end position="384"/>
    </location>
</feature>
<dbReference type="PANTHER" id="PTHR33219">
    <property type="entry name" value="YLMG HOMOLOG PROTEIN 2, CHLOROPLASTIC"/>
    <property type="match status" value="1"/>
</dbReference>